<organism evidence="3 4">
    <name type="scientific">Actinomadura luzonensis</name>
    <dbReference type="NCBI Taxonomy" id="2805427"/>
    <lineage>
        <taxon>Bacteria</taxon>
        <taxon>Bacillati</taxon>
        <taxon>Actinomycetota</taxon>
        <taxon>Actinomycetes</taxon>
        <taxon>Streptosporangiales</taxon>
        <taxon>Thermomonosporaceae</taxon>
        <taxon>Actinomadura</taxon>
    </lineage>
</organism>
<protein>
    <submittedName>
        <fullName evidence="3">Uncharacterized protein</fullName>
    </submittedName>
</protein>
<gene>
    <name evidence="3" type="ORF">MF672_034495</name>
</gene>
<feature type="compositionally biased region" description="Low complexity" evidence="1">
    <location>
        <begin position="1"/>
        <end position="41"/>
    </location>
</feature>
<dbReference type="RefSeq" id="WP_242377436.1">
    <property type="nucleotide sequence ID" value="NZ_JAKRKC020000002.1"/>
</dbReference>
<evidence type="ECO:0000256" key="1">
    <source>
        <dbReference type="SAM" id="MobiDB-lite"/>
    </source>
</evidence>
<comment type="caution">
    <text evidence="3">The sequence shown here is derived from an EMBL/GenBank/DDBJ whole genome shotgun (WGS) entry which is preliminary data.</text>
</comment>
<feature type="compositionally biased region" description="Polar residues" evidence="1">
    <location>
        <begin position="206"/>
        <end position="215"/>
    </location>
</feature>
<dbReference type="EMBL" id="JAKRKC020000002">
    <property type="protein sequence ID" value="MCK2218867.1"/>
    <property type="molecule type" value="Genomic_DNA"/>
</dbReference>
<keyword evidence="2" id="KW-0812">Transmembrane</keyword>
<name>A0ABT0G2N7_9ACTN</name>
<feature type="transmembrane region" description="Helical" evidence="2">
    <location>
        <begin position="153"/>
        <end position="173"/>
    </location>
</feature>
<keyword evidence="4" id="KW-1185">Reference proteome</keyword>
<keyword evidence="2" id="KW-0472">Membrane</keyword>
<evidence type="ECO:0000313" key="3">
    <source>
        <dbReference type="EMBL" id="MCK2218867.1"/>
    </source>
</evidence>
<proteinExistence type="predicted"/>
<sequence>MAAPNPTAAPGLTAPSPTAPGPTAAPGSSAARGSSAAPGLGAESGFGPFHPQDPAQPVRAARPAAPGAVRTAGQGTTSTAHLHDATPQGPGAAGGAGEARAEAGQRSAFVDILVAGGSGPGATGGTGPATGGTGKNGGAGKNGTARGRRARTALIATVSGVSVLALAAAIVWLTPTDPVPKAENAAATGTPASRPTAAKTGRTRTSRPTPQSEGTPSAVPTGGQDAAARLRILQLRPVGTRAGGCWTGGGITLQALVARTGGPLTIRYAWLVDGAAAGPAATTLVPGNGRRYLTPPAIVADRLADDLATPGQEQDGTGDATGTGGTTHRVTLRITAPVVVQRSVTVTLCAGA</sequence>
<feature type="region of interest" description="Disordered" evidence="1">
    <location>
        <begin position="1"/>
        <end position="103"/>
    </location>
</feature>
<accession>A0ABT0G2N7</accession>
<feature type="region of interest" description="Disordered" evidence="1">
    <location>
        <begin position="182"/>
        <end position="223"/>
    </location>
</feature>
<feature type="region of interest" description="Disordered" evidence="1">
    <location>
        <begin position="119"/>
        <end position="145"/>
    </location>
</feature>
<keyword evidence="2" id="KW-1133">Transmembrane helix</keyword>
<feature type="compositionally biased region" description="Low complexity" evidence="1">
    <location>
        <begin position="52"/>
        <end position="73"/>
    </location>
</feature>
<evidence type="ECO:0000313" key="4">
    <source>
        <dbReference type="Proteomes" id="UP001317259"/>
    </source>
</evidence>
<feature type="compositionally biased region" description="Gly residues" evidence="1">
    <location>
        <begin position="119"/>
        <end position="141"/>
    </location>
</feature>
<feature type="region of interest" description="Disordered" evidence="1">
    <location>
        <begin position="308"/>
        <end position="328"/>
    </location>
</feature>
<dbReference type="Proteomes" id="UP001317259">
    <property type="component" value="Unassembled WGS sequence"/>
</dbReference>
<evidence type="ECO:0000256" key="2">
    <source>
        <dbReference type="SAM" id="Phobius"/>
    </source>
</evidence>
<reference evidence="3 4" key="1">
    <citation type="submission" date="2022-04" db="EMBL/GenBank/DDBJ databases">
        <title>Genome draft of Actinomadura sp. ATCC 31491.</title>
        <authorList>
            <person name="Shi X."/>
            <person name="Du Y."/>
        </authorList>
    </citation>
    <scope>NUCLEOTIDE SEQUENCE [LARGE SCALE GENOMIC DNA]</scope>
    <source>
        <strain evidence="3 4">ATCC 31491</strain>
    </source>
</reference>